<sequence length="428" mass="44395">MTGITIPQLPDGATLDDTDLLEIVRTAEDGTQSSMRITATYVVPWLAGKDLSQSVVVPAGSAAGTTGTALADIAATANGAVQSSQIGVAGGVTGMNAEGASSAPNFTATGSGFAVQDVNGLGLRLQSNGHVYFTMAGLGGIVIPDADNTTSLGVSAYKWANVVSVLATVTGIATVGGLQTQYVLGAQQSTGNMQIGAPNPTGSVVGFVCRNQGNIYFNSYDIGTNTPGGYLLPGSDNVIVFGASSNRIAQIFAGTAAINTSDATEKTLASAESPFTLAQIKVALRPLLTRLYQWNDMIAKKGADKARYHVGYLAQDVFALLTAANIDPTMTALWCNDALTQNVLVTPGKEAVTTTDPETGEVTVVTPAVDPVYEDQPILNADGTQKYRQGLRMELVHAVLIDDSRDRIATLENNYAALLTRVAALEAK</sequence>
<reference evidence="3 4" key="1">
    <citation type="submission" date="2017-07" db="EMBL/GenBank/DDBJ databases">
        <title>A draft genome sequence of Komagataeibacter oboediens LMG 18849.</title>
        <authorList>
            <person name="Skraban J."/>
            <person name="Cleenwerck I."/>
            <person name="Vandamme P."/>
            <person name="Trcek J."/>
        </authorList>
    </citation>
    <scope>NUCLEOTIDE SEQUENCE [LARGE SCALE GENOMIC DNA]</scope>
    <source>
        <strain evidence="3 4">LMG 18849</strain>
    </source>
</reference>
<evidence type="ECO:0000313" key="3">
    <source>
        <dbReference type="EMBL" id="PYD78470.1"/>
    </source>
</evidence>
<feature type="coiled-coil region" evidence="1">
    <location>
        <begin position="401"/>
        <end position="428"/>
    </location>
</feature>
<dbReference type="Proteomes" id="UP000247417">
    <property type="component" value="Unassembled WGS sequence"/>
</dbReference>
<dbReference type="PROSITE" id="PS51688">
    <property type="entry name" value="ICA"/>
    <property type="match status" value="1"/>
</dbReference>
<dbReference type="AlphaFoldDB" id="A0A318QJ76"/>
<accession>A0A318QJ76</accession>
<evidence type="ECO:0000313" key="4">
    <source>
        <dbReference type="Proteomes" id="UP000247417"/>
    </source>
</evidence>
<feature type="domain" description="Peptidase S74" evidence="2">
    <location>
        <begin position="261"/>
        <end position="428"/>
    </location>
</feature>
<dbReference type="OrthoDB" id="564699at2"/>
<evidence type="ECO:0000259" key="2">
    <source>
        <dbReference type="PROSITE" id="PS51688"/>
    </source>
</evidence>
<dbReference type="Gene3D" id="1.10.10.10">
    <property type="entry name" value="Winged helix-like DNA-binding domain superfamily/Winged helix DNA-binding domain"/>
    <property type="match status" value="1"/>
</dbReference>
<dbReference type="EMBL" id="NKTX01000102">
    <property type="protein sequence ID" value="PYD78470.1"/>
    <property type="molecule type" value="Genomic_DNA"/>
</dbReference>
<dbReference type="RefSeq" id="WP_110507733.1">
    <property type="nucleotide sequence ID" value="NZ_NKTX01000102.1"/>
</dbReference>
<dbReference type="InterPro" id="IPR036388">
    <property type="entry name" value="WH-like_DNA-bd_sf"/>
</dbReference>
<organism evidence="3 4">
    <name type="scientific">Komagataeibacter oboediens</name>
    <dbReference type="NCBI Taxonomy" id="65958"/>
    <lineage>
        <taxon>Bacteria</taxon>
        <taxon>Pseudomonadati</taxon>
        <taxon>Pseudomonadota</taxon>
        <taxon>Alphaproteobacteria</taxon>
        <taxon>Acetobacterales</taxon>
        <taxon>Acetobacteraceae</taxon>
        <taxon>Komagataeibacter</taxon>
    </lineage>
</organism>
<dbReference type="InterPro" id="IPR030392">
    <property type="entry name" value="S74_ICA"/>
</dbReference>
<protein>
    <recommendedName>
        <fullName evidence="2">Peptidase S74 domain-containing protein</fullName>
    </recommendedName>
</protein>
<gene>
    <name evidence="3" type="ORF">CFR80_16400</name>
</gene>
<name>A0A318QJ76_9PROT</name>
<evidence type="ECO:0000256" key="1">
    <source>
        <dbReference type="SAM" id="Coils"/>
    </source>
</evidence>
<comment type="caution">
    <text evidence="3">The sequence shown here is derived from an EMBL/GenBank/DDBJ whole genome shotgun (WGS) entry which is preliminary data.</text>
</comment>
<keyword evidence="1" id="KW-0175">Coiled coil</keyword>
<proteinExistence type="predicted"/>